<dbReference type="InterPro" id="IPR020843">
    <property type="entry name" value="ER"/>
</dbReference>
<dbReference type="CDD" id="cd08267">
    <property type="entry name" value="MDR1"/>
    <property type="match status" value="1"/>
</dbReference>
<feature type="domain" description="Enoyl reductase (ER)" evidence="1">
    <location>
        <begin position="44"/>
        <end position="255"/>
    </location>
</feature>
<dbReference type="EMBL" id="JACEIK010002430">
    <property type="protein sequence ID" value="MCD9561122.1"/>
    <property type="molecule type" value="Genomic_DNA"/>
</dbReference>
<dbReference type="SMART" id="SM00829">
    <property type="entry name" value="PKS_ER"/>
    <property type="match status" value="1"/>
</dbReference>
<accession>A0ABS8USE5</accession>
<evidence type="ECO:0000259" key="1">
    <source>
        <dbReference type="SMART" id="SM00829"/>
    </source>
</evidence>
<gene>
    <name evidence="2" type="ORF">HAX54_020095</name>
</gene>
<proteinExistence type="predicted"/>
<name>A0ABS8USE5_DATST</name>
<dbReference type="Proteomes" id="UP000823775">
    <property type="component" value="Unassembled WGS sequence"/>
</dbReference>
<reference evidence="2 3" key="1">
    <citation type="journal article" date="2021" name="BMC Genomics">
        <title>Datura genome reveals duplications of psychoactive alkaloid biosynthetic genes and high mutation rate following tissue culture.</title>
        <authorList>
            <person name="Rajewski A."/>
            <person name="Carter-House D."/>
            <person name="Stajich J."/>
            <person name="Litt A."/>
        </authorList>
    </citation>
    <scope>NUCLEOTIDE SEQUENCE [LARGE SCALE GENOMIC DNA]</scope>
    <source>
        <strain evidence="2">AR-01</strain>
    </source>
</reference>
<comment type="caution">
    <text evidence="2">The sequence shown here is derived from an EMBL/GenBank/DDBJ whole genome shotgun (WGS) entry which is preliminary data.</text>
</comment>
<evidence type="ECO:0000313" key="2">
    <source>
        <dbReference type="EMBL" id="MCD9561122.1"/>
    </source>
</evidence>
<keyword evidence="3" id="KW-1185">Reference proteome</keyword>
<protein>
    <recommendedName>
        <fullName evidence="1">Enoyl reductase (ER) domain-containing protein</fullName>
    </recommendedName>
</protein>
<dbReference type="InterPro" id="IPR052733">
    <property type="entry name" value="Chloroplast_QOR"/>
</dbReference>
<sequence length="266" mass="28660">MINGQPTSPFPTSKGWRKEYELPPFFFVLSMEYLTRRKDKVSVQLLYENFMEFSNMSSLKPKLVKVLAFLGGMAVGTDVAREVVDVGSSVVKFKIGDKVAALLNPLIGGGLAEYAVAMERLTVARPEEVSAAEGVGLPIAALTAHKALVDVAGIKLEGSGQRMNILVTDASSVLGHYVVQLAKLGNAHVTGTCGACNIEFMKSLGADKVLHYKMPKGTTLKSPSGKKYDVVVHCARGIPWSTFEPNLSDNGKVIDLTPGPILFIYI</sequence>
<dbReference type="PANTHER" id="PTHR44013:SF14">
    <property type="entry name" value="QUINONE-OXIDOREDUCTASE HOMOLOG, CHLOROPLASTIC"/>
    <property type="match status" value="1"/>
</dbReference>
<dbReference type="SUPFAM" id="SSF50129">
    <property type="entry name" value="GroES-like"/>
    <property type="match status" value="1"/>
</dbReference>
<dbReference type="Gene3D" id="3.40.50.720">
    <property type="entry name" value="NAD(P)-binding Rossmann-like Domain"/>
    <property type="match status" value="1"/>
</dbReference>
<dbReference type="PANTHER" id="PTHR44013">
    <property type="entry name" value="ZINC-TYPE ALCOHOL DEHYDROGENASE-LIKE PROTEIN C16A3.02C"/>
    <property type="match status" value="1"/>
</dbReference>
<dbReference type="Gene3D" id="3.90.180.10">
    <property type="entry name" value="Medium-chain alcohol dehydrogenases, catalytic domain"/>
    <property type="match status" value="1"/>
</dbReference>
<dbReference type="SUPFAM" id="SSF51735">
    <property type="entry name" value="NAD(P)-binding Rossmann-fold domains"/>
    <property type="match status" value="1"/>
</dbReference>
<organism evidence="2 3">
    <name type="scientific">Datura stramonium</name>
    <name type="common">Jimsonweed</name>
    <name type="synonym">Common thornapple</name>
    <dbReference type="NCBI Taxonomy" id="4076"/>
    <lineage>
        <taxon>Eukaryota</taxon>
        <taxon>Viridiplantae</taxon>
        <taxon>Streptophyta</taxon>
        <taxon>Embryophyta</taxon>
        <taxon>Tracheophyta</taxon>
        <taxon>Spermatophyta</taxon>
        <taxon>Magnoliopsida</taxon>
        <taxon>eudicotyledons</taxon>
        <taxon>Gunneridae</taxon>
        <taxon>Pentapetalae</taxon>
        <taxon>asterids</taxon>
        <taxon>lamiids</taxon>
        <taxon>Solanales</taxon>
        <taxon>Solanaceae</taxon>
        <taxon>Solanoideae</taxon>
        <taxon>Datureae</taxon>
        <taxon>Datura</taxon>
    </lineage>
</organism>
<evidence type="ECO:0000313" key="3">
    <source>
        <dbReference type="Proteomes" id="UP000823775"/>
    </source>
</evidence>
<dbReference type="InterPro" id="IPR011032">
    <property type="entry name" value="GroES-like_sf"/>
</dbReference>
<dbReference type="InterPro" id="IPR036291">
    <property type="entry name" value="NAD(P)-bd_dom_sf"/>
</dbReference>